<sequence>RGCNFFGDCFPSFWRRSGVSSGPCLLPSGVSQTLRPKCRPFKILEFTTLADAILAVSLLLGADHIALCTVRTRLGLRNSIACLA</sequence>
<reference evidence="1" key="1">
    <citation type="submission" date="2021-10" db="EMBL/GenBank/DDBJ databases">
        <title>Melipona bicolor Genome sequencing and assembly.</title>
        <authorList>
            <person name="Araujo N.S."/>
            <person name="Arias M.C."/>
        </authorList>
    </citation>
    <scope>NUCLEOTIDE SEQUENCE</scope>
    <source>
        <strain evidence="1">USP_2M_L1-L4_2017</strain>
        <tissue evidence="1">Whole body</tissue>
    </source>
</reference>
<dbReference type="AlphaFoldDB" id="A0AA40FSH2"/>
<accession>A0AA40FSH2</accession>
<evidence type="ECO:0000313" key="2">
    <source>
        <dbReference type="Proteomes" id="UP001177670"/>
    </source>
</evidence>
<dbReference type="Proteomes" id="UP001177670">
    <property type="component" value="Unassembled WGS sequence"/>
</dbReference>
<comment type="caution">
    <text evidence="1">The sequence shown here is derived from an EMBL/GenBank/DDBJ whole genome shotgun (WGS) entry which is preliminary data.</text>
</comment>
<protein>
    <submittedName>
        <fullName evidence="1">Uncharacterized protein</fullName>
    </submittedName>
</protein>
<dbReference type="EMBL" id="JAHYIQ010000019">
    <property type="protein sequence ID" value="KAK1124141.1"/>
    <property type="molecule type" value="Genomic_DNA"/>
</dbReference>
<feature type="non-terminal residue" evidence="1">
    <location>
        <position position="1"/>
    </location>
</feature>
<keyword evidence="2" id="KW-1185">Reference proteome</keyword>
<name>A0AA40FSH2_9HYME</name>
<gene>
    <name evidence="1" type="ORF">K0M31_007165</name>
</gene>
<evidence type="ECO:0000313" key="1">
    <source>
        <dbReference type="EMBL" id="KAK1124141.1"/>
    </source>
</evidence>
<proteinExistence type="predicted"/>
<organism evidence="1 2">
    <name type="scientific">Melipona bicolor</name>
    <dbReference type="NCBI Taxonomy" id="60889"/>
    <lineage>
        <taxon>Eukaryota</taxon>
        <taxon>Metazoa</taxon>
        <taxon>Ecdysozoa</taxon>
        <taxon>Arthropoda</taxon>
        <taxon>Hexapoda</taxon>
        <taxon>Insecta</taxon>
        <taxon>Pterygota</taxon>
        <taxon>Neoptera</taxon>
        <taxon>Endopterygota</taxon>
        <taxon>Hymenoptera</taxon>
        <taxon>Apocrita</taxon>
        <taxon>Aculeata</taxon>
        <taxon>Apoidea</taxon>
        <taxon>Anthophila</taxon>
        <taxon>Apidae</taxon>
        <taxon>Melipona</taxon>
    </lineage>
</organism>